<proteinExistence type="predicted"/>
<keyword evidence="2" id="KW-1185">Reference proteome</keyword>
<gene>
    <name evidence="1" type="primary">tatB</name>
    <name evidence="1" type="ORF">RV045_05790</name>
</gene>
<protein>
    <submittedName>
        <fullName evidence="1">Sec-independent protein translocase protein TatB</fullName>
    </submittedName>
</protein>
<organism evidence="1 2">
    <name type="scientific">Amphibiibacter pelophylacis</name>
    <dbReference type="NCBI Taxonomy" id="1799477"/>
    <lineage>
        <taxon>Bacteria</taxon>
        <taxon>Pseudomonadati</taxon>
        <taxon>Pseudomonadota</taxon>
        <taxon>Betaproteobacteria</taxon>
        <taxon>Burkholderiales</taxon>
        <taxon>Sphaerotilaceae</taxon>
        <taxon>Amphibiibacter</taxon>
    </lineage>
</organism>
<sequence>MIDFGFDKLALIGVVALVVIGPEKLPRVARTVGHLMGRAQRYMADVKAEVNRSMALDELKQMRSDVETAAAQARDQFRNEVRSAEQDWDEAIHGPRNSGSPAPDNASIAPPDSAASPAADSAGGGFSYSADGVDGGSSHASSSWSTPLYPLPARKSKASWRARRSAVPAWYKQRHHLRSQAQNAAARVSRFRPASKSMRG</sequence>
<reference evidence="1" key="1">
    <citation type="submission" date="2023-10" db="EMBL/GenBank/DDBJ databases">
        <title>Amphibacter perezi, gen. nov., sp. nov. a novel taxa of the family Comamonadaceae, class Betaproteobacteria isolated from the skin microbiota of Pelophylax perezi from different populations.</title>
        <authorList>
            <person name="Costa S."/>
            <person name="Proenca D.N."/>
            <person name="Lopes I."/>
            <person name="Morais P.V."/>
        </authorList>
    </citation>
    <scope>NUCLEOTIDE SEQUENCE</scope>
    <source>
        <strain evidence="1">SL12-8</strain>
    </source>
</reference>
<dbReference type="EMBL" id="JAWDIE010000007">
    <property type="protein sequence ID" value="MEJ7137946.1"/>
    <property type="molecule type" value="Genomic_DNA"/>
</dbReference>
<evidence type="ECO:0000313" key="2">
    <source>
        <dbReference type="Proteomes" id="UP001364695"/>
    </source>
</evidence>
<accession>A0ACC6P151</accession>
<comment type="caution">
    <text evidence="1">The sequence shown here is derived from an EMBL/GenBank/DDBJ whole genome shotgun (WGS) entry which is preliminary data.</text>
</comment>
<dbReference type="Proteomes" id="UP001364695">
    <property type="component" value="Unassembled WGS sequence"/>
</dbReference>
<evidence type="ECO:0000313" key="1">
    <source>
        <dbReference type="EMBL" id="MEJ7137946.1"/>
    </source>
</evidence>
<name>A0ACC6P151_9BURK</name>